<reference evidence="11 12" key="1">
    <citation type="submission" date="2022-12" db="EMBL/GenBank/DDBJ databases">
        <title>Chromosome-level genome of Tegillarca granosa.</title>
        <authorList>
            <person name="Kim J."/>
        </authorList>
    </citation>
    <scope>NUCLEOTIDE SEQUENCE [LARGE SCALE GENOMIC DNA]</scope>
    <source>
        <strain evidence="11">Teg-2019</strain>
        <tissue evidence="11">Adductor muscle</tissue>
    </source>
</reference>
<feature type="domain" description="Helicase ATP-binding" evidence="9">
    <location>
        <begin position="1"/>
        <end position="162"/>
    </location>
</feature>
<keyword evidence="2" id="KW-0547">Nucleotide-binding</keyword>
<sequence length="476" mass="52758">MPTGAGKSLCYQLPAVAVSGITIVVSPLIALMQDQLDHLDALKIPAETINSKLTEKERKRVLSDLKKEKPKTKLLYITPEQASTENFKLLTESLVKRKLLKYFVVDEAHCVSQWGHDFRPDYLKLGSFRRKMPNVPCIALTATATAQVVDDIVKQLELKDPLAKFKASCFRPNIYYDVVMKEVIRDPYEDLYKFALTCLEKLDGNESEVDNWTEFGCGIVYCRTRDACAEVAGQLSKKGIPSKPYHAGLKGSLREEIQTSWMEGKFPIIAATISFGMGVDKANVRCRHWVITMFFGDDKPDCNGACDVCKDIKKVEKSLDELQRGSYSNWKSKGAGGAIYNDTGDDGDMYGGVPKWTTAKDLLNDDKDKMSTSESVACSTLPSLPKLEPETVSEESSSCDRPCDIKQPITDSDTNEYEMKSAQPFASGNIEGSKNLMGADMSCDIKQPMKESDTNENEMEPVLTLATENVGGFKGS</sequence>
<evidence type="ECO:0000256" key="6">
    <source>
        <dbReference type="ARBA" id="ARBA00034617"/>
    </source>
</evidence>
<evidence type="ECO:0000256" key="3">
    <source>
        <dbReference type="ARBA" id="ARBA00022801"/>
    </source>
</evidence>
<dbReference type="SUPFAM" id="SSF52540">
    <property type="entry name" value="P-loop containing nucleoside triphosphate hydrolases"/>
    <property type="match status" value="1"/>
</dbReference>
<accession>A0ABQ9DYZ1</accession>
<evidence type="ECO:0000313" key="11">
    <source>
        <dbReference type="EMBL" id="KAJ8298461.1"/>
    </source>
</evidence>
<evidence type="ECO:0000259" key="10">
    <source>
        <dbReference type="PROSITE" id="PS51194"/>
    </source>
</evidence>
<evidence type="ECO:0000256" key="2">
    <source>
        <dbReference type="ARBA" id="ARBA00022741"/>
    </source>
</evidence>
<comment type="catalytic activity">
    <reaction evidence="6">
        <text>Couples ATP hydrolysis with the unwinding of duplex DNA by translocating in the 3'-5' direction.</text>
        <dbReference type="EC" id="5.6.2.4"/>
    </reaction>
</comment>
<organism evidence="11 12">
    <name type="scientific">Tegillarca granosa</name>
    <name type="common">Malaysian cockle</name>
    <name type="synonym">Anadara granosa</name>
    <dbReference type="NCBI Taxonomy" id="220873"/>
    <lineage>
        <taxon>Eukaryota</taxon>
        <taxon>Metazoa</taxon>
        <taxon>Spiralia</taxon>
        <taxon>Lophotrochozoa</taxon>
        <taxon>Mollusca</taxon>
        <taxon>Bivalvia</taxon>
        <taxon>Autobranchia</taxon>
        <taxon>Pteriomorphia</taxon>
        <taxon>Arcoida</taxon>
        <taxon>Arcoidea</taxon>
        <taxon>Arcidae</taxon>
        <taxon>Tegillarca</taxon>
    </lineage>
</organism>
<proteinExistence type="inferred from homology"/>
<dbReference type="SMART" id="SM00487">
    <property type="entry name" value="DEXDc"/>
    <property type="match status" value="1"/>
</dbReference>
<comment type="caution">
    <text evidence="11">The sequence shown here is derived from an EMBL/GenBank/DDBJ whole genome shotgun (WGS) entry which is preliminary data.</text>
</comment>
<dbReference type="InterPro" id="IPR011545">
    <property type="entry name" value="DEAD/DEAH_box_helicase_dom"/>
</dbReference>
<evidence type="ECO:0000313" key="12">
    <source>
        <dbReference type="Proteomes" id="UP001217089"/>
    </source>
</evidence>
<evidence type="ECO:0000256" key="1">
    <source>
        <dbReference type="ARBA" id="ARBA00005446"/>
    </source>
</evidence>
<keyword evidence="5" id="KW-0067">ATP-binding</keyword>
<keyword evidence="3" id="KW-0378">Hydrolase</keyword>
<dbReference type="InterPro" id="IPR014001">
    <property type="entry name" value="Helicase_ATP-bd"/>
</dbReference>
<evidence type="ECO:0000256" key="8">
    <source>
        <dbReference type="SAM" id="MobiDB-lite"/>
    </source>
</evidence>
<comment type="similarity">
    <text evidence="1">Belongs to the helicase family. RecQ subfamily.</text>
</comment>
<dbReference type="EC" id="5.6.2.4" evidence="7"/>
<dbReference type="PROSITE" id="PS51194">
    <property type="entry name" value="HELICASE_CTER"/>
    <property type="match status" value="1"/>
</dbReference>
<dbReference type="InterPro" id="IPR027417">
    <property type="entry name" value="P-loop_NTPase"/>
</dbReference>
<dbReference type="Pfam" id="PF00271">
    <property type="entry name" value="Helicase_C"/>
    <property type="match status" value="1"/>
</dbReference>
<evidence type="ECO:0000256" key="4">
    <source>
        <dbReference type="ARBA" id="ARBA00022806"/>
    </source>
</evidence>
<evidence type="ECO:0000256" key="7">
    <source>
        <dbReference type="ARBA" id="ARBA00034808"/>
    </source>
</evidence>
<gene>
    <name evidence="11" type="ORF">KUTeg_024992</name>
</gene>
<dbReference type="NCBIfam" id="TIGR00614">
    <property type="entry name" value="recQ_fam"/>
    <property type="match status" value="1"/>
</dbReference>
<dbReference type="Pfam" id="PF00270">
    <property type="entry name" value="DEAD"/>
    <property type="match status" value="1"/>
</dbReference>
<feature type="region of interest" description="Disordered" evidence="8">
    <location>
        <begin position="373"/>
        <end position="411"/>
    </location>
</feature>
<dbReference type="Proteomes" id="UP001217089">
    <property type="component" value="Unassembled WGS sequence"/>
</dbReference>
<dbReference type="InterPro" id="IPR001650">
    <property type="entry name" value="Helicase_C-like"/>
</dbReference>
<dbReference type="Gene3D" id="3.40.50.300">
    <property type="entry name" value="P-loop containing nucleotide triphosphate hydrolases"/>
    <property type="match status" value="2"/>
</dbReference>
<evidence type="ECO:0000259" key="9">
    <source>
        <dbReference type="PROSITE" id="PS51192"/>
    </source>
</evidence>
<feature type="domain" description="Helicase C-terminal" evidence="10">
    <location>
        <begin position="190"/>
        <end position="371"/>
    </location>
</feature>
<dbReference type="InterPro" id="IPR004589">
    <property type="entry name" value="DNA_helicase_ATP-dep_RecQ"/>
</dbReference>
<dbReference type="EMBL" id="JARBDR010000923">
    <property type="protein sequence ID" value="KAJ8298461.1"/>
    <property type="molecule type" value="Genomic_DNA"/>
</dbReference>
<feature type="compositionally biased region" description="Polar residues" evidence="8">
    <location>
        <begin position="373"/>
        <end position="382"/>
    </location>
</feature>
<name>A0ABQ9DYZ1_TEGGR</name>
<dbReference type="PANTHER" id="PTHR13710:SF152">
    <property type="entry name" value="ATP-DEPENDENT DNA HELICASE Q5"/>
    <property type="match status" value="1"/>
</dbReference>
<evidence type="ECO:0000256" key="5">
    <source>
        <dbReference type="ARBA" id="ARBA00022840"/>
    </source>
</evidence>
<keyword evidence="4" id="KW-0347">Helicase</keyword>
<dbReference type="PROSITE" id="PS51192">
    <property type="entry name" value="HELICASE_ATP_BIND_1"/>
    <property type="match status" value="1"/>
</dbReference>
<protein>
    <recommendedName>
        <fullName evidence="7">DNA 3'-5' helicase</fullName>
        <ecNumber evidence="7">5.6.2.4</ecNumber>
    </recommendedName>
</protein>
<keyword evidence="12" id="KW-1185">Reference proteome</keyword>
<dbReference type="PANTHER" id="PTHR13710">
    <property type="entry name" value="DNA HELICASE RECQ FAMILY MEMBER"/>
    <property type="match status" value="1"/>
</dbReference>